<protein>
    <submittedName>
        <fullName evidence="1">K(+) efflux antiporter 3, chloroplastic</fullName>
    </submittedName>
</protein>
<dbReference type="EMBL" id="QGNW01000035">
    <property type="protein sequence ID" value="RVX10354.1"/>
    <property type="molecule type" value="Genomic_DNA"/>
</dbReference>
<evidence type="ECO:0000313" key="1">
    <source>
        <dbReference type="EMBL" id="RVX10354.1"/>
    </source>
</evidence>
<comment type="caution">
    <text evidence="1">The sequence shown here is derived from an EMBL/GenBank/DDBJ whole genome shotgun (WGS) entry which is preliminary data.</text>
</comment>
<reference evidence="1 2" key="1">
    <citation type="journal article" date="2018" name="PLoS Genet.">
        <title>Population sequencing reveals clonal diversity and ancestral inbreeding in the grapevine cultivar Chardonnay.</title>
        <authorList>
            <person name="Roach M.J."/>
            <person name="Johnson D.L."/>
            <person name="Bohlmann J."/>
            <person name="van Vuuren H.J."/>
            <person name="Jones S.J."/>
            <person name="Pretorius I.S."/>
            <person name="Schmidt S.A."/>
            <person name="Borneman A.R."/>
        </authorList>
    </citation>
    <scope>NUCLEOTIDE SEQUENCE [LARGE SCALE GENOMIC DNA]</scope>
    <source>
        <strain evidence="2">cv. Chardonnay</strain>
        <tissue evidence="1">Leaf</tissue>
    </source>
</reference>
<proteinExistence type="predicted"/>
<dbReference type="AlphaFoldDB" id="A0A438JN49"/>
<evidence type="ECO:0000313" key="2">
    <source>
        <dbReference type="Proteomes" id="UP000288805"/>
    </source>
</evidence>
<dbReference type="Proteomes" id="UP000288805">
    <property type="component" value="Unassembled WGS sequence"/>
</dbReference>
<gene>
    <name evidence="1" type="primary">KEA3_3</name>
    <name evidence="1" type="ORF">CK203_016071</name>
</gene>
<dbReference type="PANTHER" id="PTHR46157">
    <property type="entry name" value="K(+) EFFLUX ANTIPORTER 3, CHLOROPLASTIC"/>
    <property type="match status" value="1"/>
</dbReference>
<dbReference type="PANTHER" id="PTHR46157:SF4">
    <property type="entry name" value="K(+) EFFLUX ANTIPORTER 3, CHLOROPLASTIC"/>
    <property type="match status" value="1"/>
</dbReference>
<organism evidence="1 2">
    <name type="scientific">Vitis vinifera</name>
    <name type="common">Grape</name>
    <dbReference type="NCBI Taxonomy" id="29760"/>
    <lineage>
        <taxon>Eukaryota</taxon>
        <taxon>Viridiplantae</taxon>
        <taxon>Streptophyta</taxon>
        <taxon>Embryophyta</taxon>
        <taxon>Tracheophyta</taxon>
        <taxon>Spermatophyta</taxon>
        <taxon>Magnoliopsida</taxon>
        <taxon>eudicotyledons</taxon>
        <taxon>Gunneridae</taxon>
        <taxon>Pentapetalae</taxon>
        <taxon>rosids</taxon>
        <taxon>Vitales</taxon>
        <taxon>Vitaceae</taxon>
        <taxon>Viteae</taxon>
        <taxon>Vitis</taxon>
    </lineage>
</organism>
<sequence>MFCFLSRVAKRAFAFGRLGVLPLELNKLLIIVVVLSMALTPLLNEVGRRAADFIDEKFVAEDKPDDTINFDVSEPVVILGFGQMGQVHHFYELSPCQFLSAPLASGVDGDILGWPYVAFDLDPSVVKVSKIFVHVVVLFTILVV</sequence>
<name>A0A438JN49_VITVI</name>
<accession>A0A438JN49</accession>